<evidence type="ECO:0000313" key="3">
    <source>
        <dbReference type="Proteomes" id="UP001220022"/>
    </source>
</evidence>
<evidence type="ECO:0000256" key="1">
    <source>
        <dbReference type="SAM" id="MobiDB-lite"/>
    </source>
</evidence>
<protein>
    <submittedName>
        <fullName evidence="2">Uncharacterized protein</fullName>
    </submittedName>
</protein>
<accession>A0ABT5Z3P5</accession>
<dbReference type="EMBL" id="JARHTQ010000015">
    <property type="protein sequence ID" value="MDF2258388.1"/>
    <property type="molecule type" value="Genomic_DNA"/>
</dbReference>
<gene>
    <name evidence="2" type="ORF">P2L57_22495</name>
</gene>
<organism evidence="2 3">
    <name type="scientific">Streptantibioticus ferralitis</name>
    <dbReference type="NCBI Taxonomy" id="236510"/>
    <lineage>
        <taxon>Bacteria</taxon>
        <taxon>Bacillati</taxon>
        <taxon>Actinomycetota</taxon>
        <taxon>Actinomycetes</taxon>
        <taxon>Kitasatosporales</taxon>
        <taxon>Streptomycetaceae</taxon>
        <taxon>Streptantibioticus</taxon>
    </lineage>
</organism>
<keyword evidence="3" id="KW-1185">Reference proteome</keyword>
<sequence>MNTLIPATDPAELREAVVTRLIGSGHLRTPAVIAPAGKPSATGSFPTSPLDVSGRRSE</sequence>
<proteinExistence type="predicted"/>
<dbReference type="RefSeq" id="WP_275817359.1">
    <property type="nucleotide sequence ID" value="NZ_BAAANM010000007.1"/>
</dbReference>
<name>A0ABT5Z3P5_9ACTN</name>
<comment type="caution">
    <text evidence="2">The sequence shown here is derived from an EMBL/GenBank/DDBJ whole genome shotgun (WGS) entry which is preliminary data.</text>
</comment>
<reference evidence="2 3" key="1">
    <citation type="submission" date="2023-03" db="EMBL/GenBank/DDBJ databases">
        <title>Draft genome sequence of type strain Streptomyces ferralitis JCM 14344.</title>
        <authorList>
            <person name="Klaysubun C."/>
            <person name="Duangmal K."/>
        </authorList>
    </citation>
    <scope>NUCLEOTIDE SEQUENCE [LARGE SCALE GENOMIC DNA]</scope>
    <source>
        <strain evidence="2 3">JCM 14344</strain>
    </source>
</reference>
<dbReference type="Proteomes" id="UP001220022">
    <property type="component" value="Unassembled WGS sequence"/>
</dbReference>
<evidence type="ECO:0000313" key="2">
    <source>
        <dbReference type="EMBL" id="MDF2258388.1"/>
    </source>
</evidence>
<feature type="region of interest" description="Disordered" evidence="1">
    <location>
        <begin position="34"/>
        <end position="58"/>
    </location>
</feature>